<dbReference type="Proteomes" id="UP001501285">
    <property type="component" value="Unassembled WGS sequence"/>
</dbReference>
<evidence type="ECO:0000313" key="1">
    <source>
        <dbReference type="EMBL" id="GAA2039434.1"/>
    </source>
</evidence>
<gene>
    <name evidence="1" type="ORF">GCM10009740_35240</name>
</gene>
<dbReference type="InterPro" id="IPR010982">
    <property type="entry name" value="Lambda_DNA-bd_dom_sf"/>
</dbReference>
<comment type="caution">
    <text evidence="1">The sequence shown here is derived from an EMBL/GenBank/DDBJ whole genome shotgun (WGS) entry which is preliminary data.</text>
</comment>
<evidence type="ECO:0000313" key="2">
    <source>
        <dbReference type="Proteomes" id="UP001501285"/>
    </source>
</evidence>
<dbReference type="Gene3D" id="1.10.260.40">
    <property type="entry name" value="lambda repressor-like DNA-binding domains"/>
    <property type="match status" value="1"/>
</dbReference>
<reference evidence="2" key="1">
    <citation type="journal article" date="2019" name="Int. J. Syst. Evol. Microbiol.">
        <title>The Global Catalogue of Microorganisms (GCM) 10K type strain sequencing project: providing services to taxonomists for standard genome sequencing and annotation.</title>
        <authorList>
            <consortium name="The Broad Institute Genomics Platform"/>
            <consortium name="The Broad Institute Genome Sequencing Center for Infectious Disease"/>
            <person name="Wu L."/>
            <person name="Ma J."/>
        </authorList>
    </citation>
    <scope>NUCLEOTIDE SEQUENCE [LARGE SCALE GENOMIC DNA]</scope>
    <source>
        <strain evidence="2">JCM 14283</strain>
    </source>
</reference>
<dbReference type="EMBL" id="BAAANB010000021">
    <property type="protein sequence ID" value="GAA2039434.1"/>
    <property type="molecule type" value="Genomic_DNA"/>
</dbReference>
<accession>A0ABN2UMK4</accession>
<dbReference type="RefSeq" id="WP_343993750.1">
    <property type="nucleotide sequence ID" value="NZ_BAAANB010000021.1"/>
</dbReference>
<name>A0ABN2UMK4_9MICO</name>
<dbReference type="SUPFAM" id="SSF47413">
    <property type="entry name" value="lambda repressor-like DNA-binding domains"/>
    <property type="match status" value="1"/>
</dbReference>
<evidence type="ECO:0008006" key="3">
    <source>
        <dbReference type="Google" id="ProtNLM"/>
    </source>
</evidence>
<sequence length="111" mass="12077">MTLDRKIIGAIVERQMRRTRTLGSWPALERASGVSRSTLYRIRDADPRVEAATFERVGAALGLPYDALITAATHDLDGLVELGVDHELVHWVGKEIAKAASESLPDVGNAI</sequence>
<protein>
    <recommendedName>
        <fullName evidence="3">HTH cro/C1-type domain-containing protein</fullName>
    </recommendedName>
</protein>
<proteinExistence type="predicted"/>
<keyword evidence="2" id="KW-1185">Reference proteome</keyword>
<organism evidence="1 2">
    <name type="scientific">Terrabacter terrae</name>
    <dbReference type="NCBI Taxonomy" id="318434"/>
    <lineage>
        <taxon>Bacteria</taxon>
        <taxon>Bacillati</taxon>
        <taxon>Actinomycetota</taxon>
        <taxon>Actinomycetes</taxon>
        <taxon>Micrococcales</taxon>
        <taxon>Intrasporangiaceae</taxon>
        <taxon>Terrabacter</taxon>
    </lineage>
</organism>